<accession>A0AAV0JNA1</accession>
<dbReference type="PANTHER" id="PTHR33103:SF19">
    <property type="entry name" value="OS09G0544700 PROTEIN"/>
    <property type="match status" value="1"/>
</dbReference>
<comment type="caution">
    <text evidence="1">The sequence shown here is derived from an EMBL/GenBank/DDBJ whole genome shotgun (WGS) entry which is preliminary data.</text>
</comment>
<reference evidence="1" key="1">
    <citation type="submission" date="2022-08" db="EMBL/GenBank/DDBJ databases">
        <authorList>
            <person name="Gutierrez-Valencia J."/>
        </authorList>
    </citation>
    <scope>NUCLEOTIDE SEQUENCE</scope>
</reference>
<dbReference type="Proteomes" id="UP001154282">
    <property type="component" value="Unassembled WGS sequence"/>
</dbReference>
<dbReference type="Pfam" id="PF05056">
    <property type="entry name" value="DUF674"/>
    <property type="match status" value="1"/>
</dbReference>
<evidence type="ECO:0000313" key="1">
    <source>
        <dbReference type="EMBL" id="CAI0411440.1"/>
    </source>
</evidence>
<dbReference type="EMBL" id="CAMGYJ010000005">
    <property type="protein sequence ID" value="CAI0411440.1"/>
    <property type="molecule type" value="Genomic_DNA"/>
</dbReference>
<dbReference type="AlphaFoldDB" id="A0AAV0JNA1"/>
<proteinExistence type="predicted"/>
<sequence>MSAKSNADKNIHMEANSQKIKLKLVIDNQRDKVLFAEADSSFVDFLFYTLSLPLSAVGAYLRDAGPGSIDKLRQSVGKLDEGRYIQHQATSSASSILAPHLLTHVPFLPRLTDEINKPVAKFIYHCPDYGSHTHIYSVGSDMEKSRCCWCSREKTTKMEFSDSSLQTRPAKYVNDMVKYMVTDELSVSPLDSTSVIDAIKGCDVIMEKCVEFGPPQALEMLKAVVLQSDKVLTSVLLQPK</sequence>
<gene>
    <name evidence="1" type="ORF">LITE_LOCUS15168</name>
</gene>
<dbReference type="InterPro" id="IPR007750">
    <property type="entry name" value="DUF674"/>
</dbReference>
<organism evidence="1 2">
    <name type="scientific">Linum tenue</name>
    <dbReference type="NCBI Taxonomy" id="586396"/>
    <lineage>
        <taxon>Eukaryota</taxon>
        <taxon>Viridiplantae</taxon>
        <taxon>Streptophyta</taxon>
        <taxon>Embryophyta</taxon>
        <taxon>Tracheophyta</taxon>
        <taxon>Spermatophyta</taxon>
        <taxon>Magnoliopsida</taxon>
        <taxon>eudicotyledons</taxon>
        <taxon>Gunneridae</taxon>
        <taxon>Pentapetalae</taxon>
        <taxon>rosids</taxon>
        <taxon>fabids</taxon>
        <taxon>Malpighiales</taxon>
        <taxon>Linaceae</taxon>
        <taxon>Linum</taxon>
    </lineage>
</organism>
<name>A0AAV0JNA1_9ROSI</name>
<protein>
    <submittedName>
        <fullName evidence="1">Uncharacterized protein</fullName>
    </submittedName>
</protein>
<keyword evidence="2" id="KW-1185">Reference proteome</keyword>
<dbReference type="PANTHER" id="PTHR33103">
    <property type="entry name" value="OS01G0153900 PROTEIN"/>
    <property type="match status" value="1"/>
</dbReference>
<evidence type="ECO:0000313" key="2">
    <source>
        <dbReference type="Proteomes" id="UP001154282"/>
    </source>
</evidence>